<proteinExistence type="predicted"/>
<dbReference type="EMBL" id="PFMC01000057">
    <property type="protein sequence ID" value="PIY94757.1"/>
    <property type="molecule type" value="Genomic_DNA"/>
</dbReference>
<organism evidence="1 2">
    <name type="scientific">Candidatus Komeilibacteria bacterium CG_4_10_14_0_8_um_filter_37_78</name>
    <dbReference type="NCBI Taxonomy" id="1974471"/>
    <lineage>
        <taxon>Bacteria</taxon>
        <taxon>Candidatus Komeiliibacteriota</taxon>
    </lineage>
</organism>
<name>A0A2M7RDT2_9BACT</name>
<reference evidence="2" key="1">
    <citation type="submission" date="2017-09" db="EMBL/GenBank/DDBJ databases">
        <title>Depth-based differentiation of microbial function through sediment-hosted aquifers and enrichment of novel symbionts in the deep terrestrial subsurface.</title>
        <authorList>
            <person name="Probst A.J."/>
            <person name="Ladd B."/>
            <person name="Jarett J.K."/>
            <person name="Geller-Mcgrath D.E."/>
            <person name="Sieber C.M.K."/>
            <person name="Emerson J.B."/>
            <person name="Anantharaman K."/>
            <person name="Thomas B.C."/>
            <person name="Malmstrom R."/>
            <person name="Stieglmeier M."/>
            <person name="Klingl A."/>
            <person name="Woyke T."/>
            <person name="Ryan C.M."/>
            <person name="Banfield J.F."/>
        </authorList>
    </citation>
    <scope>NUCLEOTIDE SEQUENCE [LARGE SCALE GENOMIC DNA]</scope>
</reference>
<gene>
    <name evidence="1" type="ORF">COY67_02130</name>
</gene>
<comment type="caution">
    <text evidence="1">The sequence shown here is derived from an EMBL/GenBank/DDBJ whole genome shotgun (WGS) entry which is preliminary data.</text>
</comment>
<sequence>MNLEKWEEIKLNIKISFGVIDSGNEIKDLGDGHQRETDWLEFESPIGKVKLEYSTSPLVLDKRNNFSNRVGADTKMIYKYSDDEDVSYLKAYQWDQDQEEWKVIDAKSFS</sequence>
<accession>A0A2M7RDT2</accession>
<protein>
    <submittedName>
        <fullName evidence="1">Uncharacterized protein</fullName>
    </submittedName>
</protein>
<evidence type="ECO:0000313" key="1">
    <source>
        <dbReference type="EMBL" id="PIY94757.1"/>
    </source>
</evidence>
<evidence type="ECO:0000313" key="2">
    <source>
        <dbReference type="Proteomes" id="UP000228689"/>
    </source>
</evidence>
<dbReference type="Proteomes" id="UP000228689">
    <property type="component" value="Unassembled WGS sequence"/>
</dbReference>
<dbReference type="AlphaFoldDB" id="A0A2M7RDT2"/>